<dbReference type="PANTHER" id="PTHR33055:SF3">
    <property type="entry name" value="PUTATIVE TRANSPOSASE FOR IS117-RELATED"/>
    <property type="match status" value="1"/>
</dbReference>
<comment type="caution">
    <text evidence="3">The sequence shown here is derived from an EMBL/GenBank/DDBJ whole genome shotgun (WGS) entry which is preliminary data.</text>
</comment>
<dbReference type="InterPro" id="IPR002525">
    <property type="entry name" value="Transp_IS110-like_N"/>
</dbReference>
<dbReference type="Pfam" id="PF02371">
    <property type="entry name" value="Transposase_20"/>
    <property type="match status" value="1"/>
</dbReference>
<feature type="domain" description="Transposase IS110-like N-terminal" evidence="1">
    <location>
        <begin position="7"/>
        <end position="155"/>
    </location>
</feature>
<evidence type="ECO:0000259" key="1">
    <source>
        <dbReference type="Pfam" id="PF01548"/>
    </source>
</evidence>
<feature type="domain" description="Transposase IS116/IS110/IS902 C-terminal" evidence="2">
    <location>
        <begin position="206"/>
        <end position="292"/>
    </location>
</feature>
<dbReference type="Pfam" id="PF01548">
    <property type="entry name" value="DEDD_Tnp_IS110"/>
    <property type="match status" value="1"/>
</dbReference>
<dbReference type="GO" id="GO:0004803">
    <property type="term" value="F:transposase activity"/>
    <property type="evidence" value="ECO:0007669"/>
    <property type="project" value="InterPro"/>
</dbReference>
<dbReference type="PANTHER" id="PTHR33055">
    <property type="entry name" value="TRANSPOSASE FOR INSERTION SEQUENCE ELEMENT IS1111A"/>
    <property type="match status" value="1"/>
</dbReference>
<proteinExistence type="predicted"/>
<dbReference type="NCBIfam" id="NF033542">
    <property type="entry name" value="transpos_IS110"/>
    <property type="match status" value="1"/>
</dbReference>
<dbReference type="InterPro" id="IPR003346">
    <property type="entry name" value="Transposase_20"/>
</dbReference>
<dbReference type="InterPro" id="IPR047650">
    <property type="entry name" value="Transpos_IS110"/>
</dbReference>
<organism evidence="3 4">
    <name type="scientific">Pedobacter miscanthi</name>
    <dbReference type="NCBI Taxonomy" id="2259170"/>
    <lineage>
        <taxon>Bacteria</taxon>
        <taxon>Pseudomonadati</taxon>
        <taxon>Bacteroidota</taxon>
        <taxon>Sphingobacteriia</taxon>
        <taxon>Sphingobacteriales</taxon>
        <taxon>Sphingobacteriaceae</taxon>
        <taxon>Pedobacter</taxon>
    </lineage>
</organism>
<sequence length="334" mass="37793">MKLKYFVGVDISKLTLDLTLLQGNTFVIHRCIKNESHAIKAFIKELMANKGLTFGNTVFGMESTGIYSAKLVTFLHQKKAKVVLENPLHLKNSFGLIRGKTDKDDSERIASYLYKSRNELRFFAARRDIIGHLSSLMTLRRKLIALRVSIVNTLKENAGFVKKGLILESNRLCSGSLRALVTDIKNINASIDATWKSDESLSRLMKILLSIPCIGPVIALHAIIATNEFRSITTAKRFASYCGVAPFRHRSGTTISKRAKVSQTANKRVKALLHTAAILSIRFVPDLRGYYKRKVEIEGKHKMLVINAIRFKIISRMFTCIAQDRFYQTHYQVK</sequence>
<dbReference type="GO" id="GO:0003677">
    <property type="term" value="F:DNA binding"/>
    <property type="evidence" value="ECO:0007669"/>
    <property type="project" value="InterPro"/>
</dbReference>
<dbReference type="EMBL" id="QNQU01000001">
    <property type="protein sequence ID" value="RBQ11780.1"/>
    <property type="molecule type" value="Genomic_DNA"/>
</dbReference>
<dbReference type="RefSeq" id="WP_113946860.1">
    <property type="nucleotide sequence ID" value="NZ_QNQU01000001.1"/>
</dbReference>
<keyword evidence="4" id="KW-1185">Reference proteome</keyword>
<protein>
    <submittedName>
        <fullName evidence="3">IS110 family transposase</fullName>
    </submittedName>
</protein>
<reference evidence="3 4" key="1">
    <citation type="submission" date="2018-07" db="EMBL/GenBank/DDBJ databases">
        <title>A draft genome of a endophytic bacteria, a new species of Pedobacter.</title>
        <authorList>
            <person name="Zhang Z.D."/>
            <person name="Chen Z.J."/>
        </authorList>
    </citation>
    <scope>NUCLEOTIDE SEQUENCE [LARGE SCALE GENOMIC DNA]</scope>
    <source>
        <strain evidence="3 4">RS10</strain>
    </source>
</reference>
<name>A0A366LDD6_9SPHI</name>
<dbReference type="OrthoDB" id="964423at2"/>
<gene>
    <name evidence="3" type="ORF">DRW42_00445</name>
</gene>
<evidence type="ECO:0000259" key="2">
    <source>
        <dbReference type="Pfam" id="PF02371"/>
    </source>
</evidence>
<dbReference type="GO" id="GO:0006313">
    <property type="term" value="P:DNA transposition"/>
    <property type="evidence" value="ECO:0007669"/>
    <property type="project" value="InterPro"/>
</dbReference>
<accession>A0A366LDD6</accession>
<dbReference type="AlphaFoldDB" id="A0A366LDD6"/>
<evidence type="ECO:0000313" key="3">
    <source>
        <dbReference type="EMBL" id="RBQ11780.1"/>
    </source>
</evidence>
<dbReference type="Proteomes" id="UP000252081">
    <property type="component" value="Unassembled WGS sequence"/>
</dbReference>
<evidence type="ECO:0000313" key="4">
    <source>
        <dbReference type="Proteomes" id="UP000252081"/>
    </source>
</evidence>